<comment type="caution">
    <text evidence="3">The sequence shown here is derived from an EMBL/GenBank/DDBJ whole genome shotgun (WGS) entry which is preliminary data.</text>
</comment>
<evidence type="ECO:0000313" key="4">
    <source>
        <dbReference type="Proteomes" id="UP000238322"/>
    </source>
</evidence>
<dbReference type="InterPro" id="IPR011990">
    <property type="entry name" value="TPR-like_helical_dom_sf"/>
</dbReference>
<feature type="region of interest" description="Disordered" evidence="1">
    <location>
        <begin position="1"/>
        <end position="21"/>
    </location>
</feature>
<dbReference type="Gene3D" id="1.25.40.10">
    <property type="entry name" value="Tetratricopeptide repeat domain"/>
    <property type="match status" value="1"/>
</dbReference>
<dbReference type="OrthoDB" id="267308at2"/>
<evidence type="ECO:0000256" key="2">
    <source>
        <dbReference type="SAM" id="Phobius"/>
    </source>
</evidence>
<organism evidence="3 4">
    <name type="scientific">Blastopirellula marina</name>
    <dbReference type="NCBI Taxonomy" id="124"/>
    <lineage>
        <taxon>Bacteria</taxon>
        <taxon>Pseudomonadati</taxon>
        <taxon>Planctomycetota</taxon>
        <taxon>Planctomycetia</taxon>
        <taxon>Pirellulales</taxon>
        <taxon>Pirellulaceae</taxon>
        <taxon>Blastopirellula</taxon>
    </lineage>
</organism>
<sequence length="313" mass="34853">MSSSYPPESSPIPSRESAPPPRRRWPIGRWLLTLLVIAAVYVGFTLLNSTSRAQFQWAAALESLDEGNIVEAQKHADQALKLDPEDSDLQLRAAEFFYRIDQPEVASKHLKRALELSGDNPTVLNTASFLFARMGKHDQSLPLSDKLVDLSETKRTIHPHMALNQRAYAIALAAADGQASDEQIQQGLEDINKALEVFVHDDAVIDQRIANYLDTRGYLELYAGSPQRGLKDINKAIAVYELLREEIANEVKDANLDKVPEAAIAFDQELKHVLAVLFAHRAAILEELNEADAADADHIRASEFGLNRKKGIW</sequence>
<dbReference type="Pfam" id="PF14559">
    <property type="entry name" value="TPR_19"/>
    <property type="match status" value="1"/>
</dbReference>
<dbReference type="Proteomes" id="UP000238322">
    <property type="component" value="Unassembled WGS sequence"/>
</dbReference>
<feature type="transmembrane region" description="Helical" evidence="2">
    <location>
        <begin position="27"/>
        <end position="47"/>
    </location>
</feature>
<keyword evidence="2" id="KW-0472">Membrane</keyword>
<keyword evidence="2" id="KW-0812">Transmembrane</keyword>
<evidence type="ECO:0000313" key="3">
    <source>
        <dbReference type="EMBL" id="PQO35013.1"/>
    </source>
</evidence>
<accession>A0A2S8FS63</accession>
<evidence type="ECO:0000256" key="1">
    <source>
        <dbReference type="SAM" id="MobiDB-lite"/>
    </source>
</evidence>
<dbReference type="AlphaFoldDB" id="A0A2S8FS63"/>
<feature type="compositionally biased region" description="Low complexity" evidence="1">
    <location>
        <begin position="1"/>
        <end position="17"/>
    </location>
</feature>
<protein>
    <submittedName>
        <fullName evidence="3">Uncharacterized protein</fullName>
    </submittedName>
</protein>
<name>A0A2S8FS63_9BACT</name>
<dbReference type="RefSeq" id="WP_105330742.1">
    <property type="nucleotide sequence ID" value="NZ_PUHY01000010.1"/>
</dbReference>
<keyword evidence="2" id="KW-1133">Transmembrane helix</keyword>
<gene>
    <name evidence="3" type="ORF">C5Y83_16180</name>
</gene>
<reference evidence="3 4" key="1">
    <citation type="submission" date="2018-02" db="EMBL/GenBank/DDBJ databases">
        <title>Comparative genomes isolates from brazilian mangrove.</title>
        <authorList>
            <person name="Araujo J.E."/>
            <person name="Taketani R.G."/>
            <person name="Silva M.C.P."/>
            <person name="Loureco M.V."/>
            <person name="Andreote F.D."/>
        </authorList>
    </citation>
    <scope>NUCLEOTIDE SEQUENCE [LARGE SCALE GENOMIC DNA]</scope>
    <source>
        <strain evidence="3 4">Hex-1 MGV</strain>
    </source>
</reference>
<dbReference type="SUPFAM" id="SSF48452">
    <property type="entry name" value="TPR-like"/>
    <property type="match status" value="1"/>
</dbReference>
<proteinExistence type="predicted"/>
<dbReference type="EMBL" id="PUHY01000010">
    <property type="protein sequence ID" value="PQO35013.1"/>
    <property type="molecule type" value="Genomic_DNA"/>
</dbReference>